<dbReference type="STRING" id="662367.SAMN05216167_12276"/>
<evidence type="ECO:0000313" key="2">
    <source>
        <dbReference type="EMBL" id="SFE93926.1"/>
    </source>
</evidence>
<keyword evidence="1" id="KW-1133">Transmembrane helix</keyword>
<keyword evidence="1" id="KW-0472">Membrane</keyword>
<keyword evidence="1" id="KW-0812">Transmembrane</keyword>
<keyword evidence="3" id="KW-1185">Reference proteome</keyword>
<sequence>MKHLFFLFQPAKGSQLIVLMHRIHLFPWVLTLLLSILTHLSWGQCPKVRITLP</sequence>
<dbReference type="EMBL" id="FOLQ01000022">
    <property type="protein sequence ID" value="SFE93926.1"/>
    <property type="molecule type" value="Genomic_DNA"/>
</dbReference>
<dbReference type="AlphaFoldDB" id="A0A1I2EN44"/>
<feature type="transmembrane region" description="Helical" evidence="1">
    <location>
        <begin position="23"/>
        <end position="42"/>
    </location>
</feature>
<proteinExistence type="predicted"/>
<protein>
    <submittedName>
        <fullName evidence="2">Uncharacterized protein</fullName>
    </submittedName>
</protein>
<gene>
    <name evidence="2" type="ORF">SAMN05216167_12276</name>
</gene>
<evidence type="ECO:0000313" key="3">
    <source>
        <dbReference type="Proteomes" id="UP000198598"/>
    </source>
</evidence>
<accession>A0A1I2EN44</accession>
<reference evidence="2 3" key="1">
    <citation type="submission" date="2016-10" db="EMBL/GenBank/DDBJ databases">
        <authorList>
            <person name="de Groot N.N."/>
        </authorList>
    </citation>
    <scope>NUCLEOTIDE SEQUENCE [LARGE SCALE GENOMIC DNA]</scope>
    <source>
        <strain evidence="2 3">DSM 26130</strain>
    </source>
</reference>
<name>A0A1I2EN44_9BACT</name>
<dbReference type="Proteomes" id="UP000198598">
    <property type="component" value="Unassembled WGS sequence"/>
</dbReference>
<evidence type="ECO:0000256" key="1">
    <source>
        <dbReference type="SAM" id="Phobius"/>
    </source>
</evidence>
<organism evidence="2 3">
    <name type="scientific">Spirosoma endophyticum</name>
    <dbReference type="NCBI Taxonomy" id="662367"/>
    <lineage>
        <taxon>Bacteria</taxon>
        <taxon>Pseudomonadati</taxon>
        <taxon>Bacteroidota</taxon>
        <taxon>Cytophagia</taxon>
        <taxon>Cytophagales</taxon>
        <taxon>Cytophagaceae</taxon>
        <taxon>Spirosoma</taxon>
    </lineage>
</organism>